<evidence type="ECO:0000313" key="2">
    <source>
        <dbReference type="EMBL" id="KRL45599.1"/>
    </source>
</evidence>
<dbReference type="PATRIC" id="fig|1423769.4.peg.671"/>
<dbReference type="EMBL" id="AZEU01000121">
    <property type="protein sequence ID" value="KRL45599.1"/>
    <property type="molecule type" value="Genomic_DNA"/>
</dbReference>
<dbReference type="Pfam" id="PF01243">
    <property type="entry name" value="PNPOx_N"/>
    <property type="match status" value="1"/>
</dbReference>
<name>A0A0R1QLG6_9LACO</name>
<dbReference type="OrthoDB" id="2293608at2"/>
<dbReference type="InterPro" id="IPR012349">
    <property type="entry name" value="Split_barrel_FMN-bd"/>
</dbReference>
<accession>A0A0R1QLG6</accession>
<evidence type="ECO:0000259" key="1">
    <source>
        <dbReference type="Pfam" id="PF01243"/>
    </source>
</evidence>
<dbReference type="RefSeq" id="WP_056963335.1">
    <property type="nucleotide sequence ID" value="NZ_AZEU01000121.1"/>
</dbReference>
<protein>
    <recommendedName>
        <fullName evidence="1">Pyridoxamine 5'-phosphate oxidase N-terminal domain-containing protein</fullName>
    </recommendedName>
</protein>
<dbReference type="Gene3D" id="2.30.110.10">
    <property type="entry name" value="Electron Transport, Fmn-binding Protein, Chain A"/>
    <property type="match status" value="1"/>
</dbReference>
<dbReference type="AlphaFoldDB" id="A0A0R1QLG6"/>
<comment type="caution">
    <text evidence="2">The sequence shown here is derived from an EMBL/GenBank/DDBJ whole genome shotgun (WGS) entry which is preliminary data.</text>
</comment>
<proteinExistence type="predicted"/>
<reference evidence="2 3" key="1">
    <citation type="journal article" date="2015" name="Genome Announc.">
        <title>Expanding the biotechnology potential of lactobacilli through comparative genomics of 213 strains and associated genera.</title>
        <authorList>
            <person name="Sun Z."/>
            <person name="Harris H.M."/>
            <person name="McCann A."/>
            <person name="Guo C."/>
            <person name="Argimon S."/>
            <person name="Zhang W."/>
            <person name="Yang X."/>
            <person name="Jeffery I.B."/>
            <person name="Cooney J.C."/>
            <person name="Kagawa T.F."/>
            <person name="Liu W."/>
            <person name="Song Y."/>
            <person name="Salvetti E."/>
            <person name="Wrobel A."/>
            <person name="Rasinkangas P."/>
            <person name="Parkhill J."/>
            <person name="Rea M.C."/>
            <person name="O'Sullivan O."/>
            <person name="Ritari J."/>
            <person name="Douillard F.P."/>
            <person name="Paul Ross R."/>
            <person name="Yang R."/>
            <person name="Briner A.E."/>
            <person name="Felis G.E."/>
            <person name="de Vos W.M."/>
            <person name="Barrangou R."/>
            <person name="Klaenhammer T.R."/>
            <person name="Caufield P.W."/>
            <person name="Cui Y."/>
            <person name="Zhang H."/>
            <person name="O'Toole P.W."/>
        </authorList>
    </citation>
    <scope>NUCLEOTIDE SEQUENCE [LARGE SCALE GENOMIC DNA]</scope>
    <source>
        <strain evidence="2 3">DSM 13343</strain>
    </source>
</reference>
<sequence length="137" mass="15277">MSTQEQYETILSTAENIALATELSDHTPSVRITNFLFDKAVNTVYFCTDSRADKVKEIAANNTVSFTTTPLEAGTVRVTGATATLVNEKKPELFALMDQKYASFKMFTPEMRAGMNAYALTYKQADVFFRGDTKLTF</sequence>
<dbReference type="InterPro" id="IPR011576">
    <property type="entry name" value="Pyridox_Oxase_N"/>
</dbReference>
<evidence type="ECO:0000313" key="3">
    <source>
        <dbReference type="Proteomes" id="UP000051790"/>
    </source>
</evidence>
<keyword evidence="3" id="KW-1185">Reference proteome</keyword>
<dbReference type="SUPFAM" id="SSF50475">
    <property type="entry name" value="FMN-binding split barrel"/>
    <property type="match status" value="1"/>
</dbReference>
<gene>
    <name evidence="2" type="ORF">FD01_GL000630</name>
</gene>
<dbReference type="Proteomes" id="UP000051790">
    <property type="component" value="Unassembled WGS sequence"/>
</dbReference>
<organism evidence="2 3">
    <name type="scientific">Lacticaseibacillus manihotivorans DSM 13343 = JCM 12514</name>
    <dbReference type="NCBI Taxonomy" id="1423769"/>
    <lineage>
        <taxon>Bacteria</taxon>
        <taxon>Bacillati</taxon>
        <taxon>Bacillota</taxon>
        <taxon>Bacilli</taxon>
        <taxon>Lactobacillales</taxon>
        <taxon>Lactobacillaceae</taxon>
        <taxon>Lacticaseibacillus</taxon>
    </lineage>
</organism>
<feature type="domain" description="Pyridoxamine 5'-phosphate oxidase N-terminal" evidence="1">
    <location>
        <begin position="4"/>
        <end position="123"/>
    </location>
</feature>